<dbReference type="AlphaFoldDB" id="A0A239PC51"/>
<protein>
    <submittedName>
        <fullName evidence="2">Uncharacterized protein</fullName>
    </submittedName>
</protein>
<keyword evidence="3" id="KW-1185">Reference proteome</keyword>
<gene>
    <name evidence="2" type="ORF">SAMN05421812_116163</name>
</gene>
<name>A0A239PC51_9ACTN</name>
<dbReference type="Proteomes" id="UP000198362">
    <property type="component" value="Unassembled WGS sequence"/>
</dbReference>
<organism evidence="2 3">
    <name type="scientific">Asanoa hainanensis</name>
    <dbReference type="NCBI Taxonomy" id="560556"/>
    <lineage>
        <taxon>Bacteria</taxon>
        <taxon>Bacillati</taxon>
        <taxon>Actinomycetota</taxon>
        <taxon>Actinomycetes</taxon>
        <taxon>Micromonosporales</taxon>
        <taxon>Micromonosporaceae</taxon>
        <taxon>Asanoa</taxon>
    </lineage>
</organism>
<sequence>MAAPVTVVGVRHHSPACAGLVAATIEQLRPPHVLVEGPADVNERLDELLLGHTLPVAIFTSYRDGERTHASWSPFCDYSPEWVALTRGRANGAEVRFIDLPAWHPAFATRENRYADAEERYLRATERLCAAFAMDNTDTLWDHLVEAAPFEGLADRLSVYFETLRGDTAASAADLEREAYMATWIRAAVARDEGPVLVVCGGFHRPALERLIAAAGTDRSWPDVPAELGGDVGLRSGAPTSGGPVGTRSGGPVPAGNAAESRSEVASGGPVESRSGLPVPAGTGAESRSEPVVAAGADLGLRSEPVVVAGADVRSWSELAAGRAVGSRSELVAGRAVGSRSELVAGRAVGSRSEVPAMDGGDVGLWPEVPAPPAGAVGSSYLVPYAFKRLDAFHGYQSGMPSPEFYQRVWDDGPEAAGRGLAETVVTRLRPRGQPASTADLIAARTMAEGLARVRGHAYPARADVLDGLVSALVGEAMEAPLPWAHRGRLAVGTHPVVVEMVAALAGERVGALHPDTPQPPLVGAAAAELTRLGLDAAGTRKLDLTDGDDRDRSRTLHRLRVLRVPGYERASGPKPGVDPVLTEQWRLTDDPDRLVALIEAGGHGATLGDAAAAALLERAADAGGRADAVAAVLFDAALCGVAAVTGEIVSVLRRAVGGVTDLAELGGVLAVALGLWRHDRLFGAARSPVLGEVVRGGVTRGLWLAEGVHGGPAPADLARLRAVAAIRDGLRHAADAFGLDRAAGLAVMARVAADAAAPPDLRGAAFGFGWSLGESGDPTRALRGAAAPGVLGDWLAGLFSVARDEATADGGLLDVLDGLVSSMTDGDFLIALPALRQAFAYFPPRERHRLAEALLARRGIVADSRALLRLRHDPVRHARASELDSYVDELLHREGLVAP</sequence>
<feature type="region of interest" description="Disordered" evidence="1">
    <location>
        <begin position="222"/>
        <end position="290"/>
    </location>
</feature>
<evidence type="ECO:0000313" key="3">
    <source>
        <dbReference type="Proteomes" id="UP000198362"/>
    </source>
</evidence>
<dbReference type="EMBL" id="FZPH01000016">
    <property type="protein sequence ID" value="SNT64234.1"/>
    <property type="molecule type" value="Genomic_DNA"/>
</dbReference>
<accession>A0A239PC51</accession>
<reference evidence="2 3" key="1">
    <citation type="submission" date="2017-06" db="EMBL/GenBank/DDBJ databases">
        <authorList>
            <person name="Kim H.J."/>
            <person name="Triplett B.A."/>
        </authorList>
    </citation>
    <scope>NUCLEOTIDE SEQUENCE [LARGE SCALE GENOMIC DNA]</scope>
    <source>
        <strain evidence="2 3">CGMCC 4.5593</strain>
    </source>
</reference>
<proteinExistence type="predicted"/>
<dbReference type="Pfam" id="PF18934">
    <property type="entry name" value="DUF5682"/>
    <property type="match status" value="2"/>
</dbReference>
<evidence type="ECO:0000256" key="1">
    <source>
        <dbReference type="SAM" id="MobiDB-lite"/>
    </source>
</evidence>
<dbReference type="RefSeq" id="WP_245871317.1">
    <property type="nucleotide sequence ID" value="NZ_FZPH01000016.1"/>
</dbReference>
<dbReference type="InterPro" id="IPR043737">
    <property type="entry name" value="DUF5682"/>
</dbReference>
<evidence type="ECO:0000313" key="2">
    <source>
        <dbReference type="EMBL" id="SNT64234.1"/>
    </source>
</evidence>